<evidence type="ECO:0000256" key="2">
    <source>
        <dbReference type="ARBA" id="ARBA00022670"/>
    </source>
</evidence>
<protein>
    <recommendedName>
        <fullName evidence="6">Peptidase S8/S53 domain-containing protein</fullName>
    </recommendedName>
</protein>
<gene>
    <name evidence="7" type="ORF">METZ01_LOCUS123354</name>
</gene>
<evidence type="ECO:0000256" key="5">
    <source>
        <dbReference type="SAM" id="MobiDB-lite"/>
    </source>
</evidence>
<dbReference type="SUPFAM" id="SSF52743">
    <property type="entry name" value="Subtilisin-like"/>
    <property type="match status" value="1"/>
</dbReference>
<keyword evidence="4" id="KW-0720">Serine protease</keyword>
<reference evidence="7" key="1">
    <citation type="submission" date="2018-05" db="EMBL/GenBank/DDBJ databases">
        <authorList>
            <person name="Lanie J.A."/>
            <person name="Ng W.-L."/>
            <person name="Kazmierczak K.M."/>
            <person name="Andrzejewski T.M."/>
            <person name="Davidsen T.M."/>
            <person name="Wayne K.J."/>
            <person name="Tettelin H."/>
            <person name="Glass J.I."/>
            <person name="Rusch D."/>
            <person name="Podicherti R."/>
            <person name="Tsui H.-C.T."/>
            <person name="Winkler M.E."/>
        </authorList>
    </citation>
    <scope>NUCLEOTIDE SEQUENCE</scope>
</reference>
<dbReference type="PRINTS" id="PR00723">
    <property type="entry name" value="SUBTILISIN"/>
</dbReference>
<dbReference type="AlphaFoldDB" id="A0A381Y0U3"/>
<sequence length="610" mass="64822">MDTRVLLLVSLLLLASLPSLAVQPTAEAELPWWETYARDMNHDGISDLLDWKLAQGDRFFVSGEARVFVRYDHHPVDSDVARLEAAGATVSFRAQYLDLLGTTMPRALVPQVAHWEGVVMLDDIGKAEPHMHEAVPAMAVDQAWDLGFDGAGITVAIVDTGVDGTHVGLDDQDDDPLTDDPKILVYYNAYEDQEYDGRLSEDSGTHGTHVAGITAGTGAGDTAPDGTPYIGVAPRAYLANVLTCCAGDIEDIIRGIEWTIANQDRFGIRVMTSSLGEQQVEFHVDNDGSSAWSQAVNAAVESGLVVTLSAGNEFGATPAAGCNTIDSPGDAQLPITVAALDKDLSLAAYSSRGYTSDGRVKPDVAAIGSDIMAPDKGTGTGYTSKSGTSMATPLMAGIVALILEANPDLTPTEVKDRIVADYAIEREIQDDSDPYTNDCSIAETRPDNEYGYGQADPLTFVMEAGQIDPLLQVAWTIPPRYETVNGTDIEVKPEIHNGSWLTGSADSDGAPIVGIVEIRFGTPGWYPATDVSPSGDWSSWKIQVPAGVAKGNQTLSARLVAAPDQMSPIDSASVLLLNEHAPAPKQNDSPGPPLLVGLTVLVAVALRRRD</sequence>
<feature type="region of interest" description="Disordered" evidence="5">
    <location>
        <begin position="198"/>
        <end position="222"/>
    </location>
</feature>
<dbReference type="InterPro" id="IPR036852">
    <property type="entry name" value="Peptidase_S8/S53_dom_sf"/>
</dbReference>
<evidence type="ECO:0000256" key="1">
    <source>
        <dbReference type="ARBA" id="ARBA00011073"/>
    </source>
</evidence>
<evidence type="ECO:0000256" key="4">
    <source>
        <dbReference type="ARBA" id="ARBA00022825"/>
    </source>
</evidence>
<accession>A0A381Y0U3</accession>
<organism evidence="7">
    <name type="scientific">marine metagenome</name>
    <dbReference type="NCBI Taxonomy" id="408172"/>
    <lineage>
        <taxon>unclassified sequences</taxon>
        <taxon>metagenomes</taxon>
        <taxon>ecological metagenomes</taxon>
    </lineage>
</organism>
<proteinExistence type="inferred from homology"/>
<dbReference type="InterPro" id="IPR050131">
    <property type="entry name" value="Peptidase_S8_subtilisin-like"/>
</dbReference>
<comment type="similarity">
    <text evidence="1">Belongs to the peptidase S8 family.</text>
</comment>
<dbReference type="InterPro" id="IPR000209">
    <property type="entry name" value="Peptidase_S8/S53_dom"/>
</dbReference>
<dbReference type="PROSITE" id="PS51892">
    <property type="entry name" value="SUBTILASE"/>
    <property type="match status" value="1"/>
</dbReference>
<dbReference type="PANTHER" id="PTHR43806">
    <property type="entry name" value="PEPTIDASE S8"/>
    <property type="match status" value="1"/>
</dbReference>
<feature type="domain" description="Peptidase S8/S53" evidence="6">
    <location>
        <begin position="150"/>
        <end position="453"/>
    </location>
</feature>
<dbReference type="Pfam" id="PF00082">
    <property type="entry name" value="Peptidase_S8"/>
    <property type="match status" value="1"/>
</dbReference>
<evidence type="ECO:0000259" key="6">
    <source>
        <dbReference type="Pfam" id="PF00082"/>
    </source>
</evidence>
<name>A0A381Y0U3_9ZZZZ</name>
<dbReference type="GO" id="GO:0006508">
    <property type="term" value="P:proteolysis"/>
    <property type="evidence" value="ECO:0007669"/>
    <property type="project" value="UniProtKB-KW"/>
</dbReference>
<evidence type="ECO:0000256" key="3">
    <source>
        <dbReference type="ARBA" id="ARBA00022801"/>
    </source>
</evidence>
<dbReference type="PROSITE" id="PS00138">
    <property type="entry name" value="SUBTILASE_SER"/>
    <property type="match status" value="1"/>
</dbReference>
<evidence type="ECO:0000313" key="7">
    <source>
        <dbReference type="EMBL" id="SVA70500.1"/>
    </source>
</evidence>
<dbReference type="InterPro" id="IPR023828">
    <property type="entry name" value="Peptidase_S8_Ser-AS"/>
</dbReference>
<dbReference type="PROSITE" id="PS00136">
    <property type="entry name" value="SUBTILASE_ASP"/>
    <property type="match status" value="1"/>
</dbReference>
<keyword evidence="3" id="KW-0378">Hydrolase</keyword>
<dbReference type="Gene3D" id="3.40.50.200">
    <property type="entry name" value="Peptidase S8/S53 domain"/>
    <property type="match status" value="1"/>
</dbReference>
<dbReference type="InterPro" id="IPR015500">
    <property type="entry name" value="Peptidase_S8_subtilisin-rel"/>
</dbReference>
<keyword evidence="2" id="KW-0645">Protease</keyword>
<dbReference type="InterPro" id="IPR023827">
    <property type="entry name" value="Peptidase_S8_Asp-AS"/>
</dbReference>
<dbReference type="EMBL" id="UINC01017051">
    <property type="protein sequence ID" value="SVA70500.1"/>
    <property type="molecule type" value="Genomic_DNA"/>
</dbReference>
<dbReference type="GO" id="GO:0004252">
    <property type="term" value="F:serine-type endopeptidase activity"/>
    <property type="evidence" value="ECO:0007669"/>
    <property type="project" value="InterPro"/>
</dbReference>
<dbReference type="PANTHER" id="PTHR43806:SF11">
    <property type="entry name" value="CEREVISIN-RELATED"/>
    <property type="match status" value="1"/>
</dbReference>
<feature type="compositionally biased region" description="Low complexity" evidence="5">
    <location>
        <begin position="205"/>
        <end position="222"/>
    </location>
</feature>